<reference evidence="1" key="1">
    <citation type="submission" date="2021-02" db="EMBL/GenBank/DDBJ databases">
        <authorList>
            <person name="Dougan E. K."/>
            <person name="Rhodes N."/>
            <person name="Thang M."/>
            <person name="Chan C."/>
        </authorList>
    </citation>
    <scope>NUCLEOTIDE SEQUENCE</scope>
</reference>
<dbReference type="EMBL" id="CAJNJA010044115">
    <property type="protein sequence ID" value="CAE7799301.1"/>
    <property type="molecule type" value="Genomic_DNA"/>
</dbReference>
<keyword evidence="2" id="KW-1185">Reference proteome</keyword>
<proteinExistence type="predicted"/>
<feature type="non-terminal residue" evidence="1">
    <location>
        <position position="551"/>
    </location>
</feature>
<organism evidence="1 2">
    <name type="scientific">Symbiodinium necroappetens</name>
    <dbReference type="NCBI Taxonomy" id="1628268"/>
    <lineage>
        <taxon>Eukaryota</taxon>
        <taxon>Sar</taxon>
        <taxon>Alveolata</taxon>
        <taxon>Dinophyceae</taxon>
        <taxon>Suessiales</taxon>
        <taxon>Symbiodiniaceae</taxon>
        <taxon>Symbiodinium</taxon>
    </lineage>
</organism>
<comment type="caution">
    <text evidence="1">The sequence shown here is derived from an EMBL/GenBank/DDBJ whole genome shotgun (WGS) entry which is preliminary data.</text>
</comment>
<gene>
    <name evidence="1" type="primary">NSF</name>
    <name evidence="1" type="ORF">SNEC2469_LOCUS23562</name>
</gene>
<evidence type="ECO:0000313" key="1">
    <source>
        <dbReference type="EMBL" id="CAE7799301.1"/>
    </source>
</evidence>
<evidence type="ECO:0000313" key="2">
    <source>
        <dbReference type="Proteomes" id="UP000601435"/>
    </source>
</evidence>
<accession>A0A812YVX5</accession>
<dbReference type="OrthoDB" id="443817at2759"/>
<sequence length="551" mass="59604">RRLLELTLAAPAGSSRSSSEPEAEDTAFPCCNAFTHLSCLVRCAQLHGTCPNCRAAIDHLPREPGIAARCQALGINMHAANISAPDTAVAVVRDYAMRTFSRADAVEPREPIHIRAACCNRLAGPALDFAELPDTRMHWTPLPRRGTEGIEAWLPQWMCMRCQNELRLERICVPDPTPSCPVCLTPMLWEVDCARRQERWACSRCPFAHSGRPLALRPVPPCRSPDLPTHAPPALPAADPGVHNALHAPVPAPTQFTTLGPPALPLRDGTNSALYVPLLLDAAGMLSAEAQRDWRSRAPINEWWDAAVQALRARAFIPVHELSAAVEHVAQAFAPPVLHSPSVMRFRAWAAAQAGNVTSLAELVRVIAVAPEGHYIAAPLQEALLTLLVGPAAVATLARLIEGLRARPVDEPPQSASAHAAAPAAMRWQGDGPVDDAAAPAAVRQQGDAAFRAGLQSLDAIDLAATLCRRVLTLQTVPVQVRSTLRIAFRAGLQLIADASSADSELRGWKLFYLATRMLLHRAPGETRVPATELDRRCELFRRGDWPCLLA</sequence>
<dbReference type="Proteomes" id="UP000601435">
    <property type="component" value="Unassembled WGS sequence"/>
</dbReference>
<protein>
    <submittedName>
        <fullName evidence="1">NSF protein</fullName>
    </submittedName>
</protein>
<feature type="non-terminal residue" evidence="1">
    <location>
        <position position="1"/>
    </location>
</feature>
<name>A0A812YVX5_9DINO</name>
<dbReference type="AlphaFoldDB" id="A0A812YVX5"/>